<dbReference type="SMART" id="SM00388">
    <property type="entry name" value="HisKA"/>
    <property type="match status" value="1"/>
</dbReference>
<evidence type="ECO:0000256" key="2">
    <source>
        <dbReference type="ARBA" id="ARBA00012438"/>
    </source>
</evidence>
<dbReference type="SUPFAM" id="SSF55874">
    <property type="entry name" value="ATPase domain of HSP90 chaperone/DNA topoisomerase II/histidine kinase"/>
    <property type="match status" value="1"/>
</dbReference>
<dbReference type="PRINTS" id="PR00344">
    <property type="entry name" value="BCTRLSENSOR"/>
</dbReference>
<dbReference type="PANTHER" id="PTHR43065:SF42">
    <property type="entry name" value="TWO-COMPONENT SENSOR PPRA"/>
    <property type="match status" value="1"/>
</dbReference>
<evidence type="ECO:0000259" key="5">
    <source>
        <dbReference type="PROSITE" id="PS50109"/>
    </source>
</evidence>
<evidence type="ECO:0000313" key="7">
    <source>
        <dbReference type="Proteomes" id="UP000326903"/>
    </source>
</evidence>
<comment type="catalytic activity">
    <reaction evidence="1">
        <text>ATP + protein L-histidine = ADP + protein N-phospho-L-histidine.</text>
        <dbReference type="EC" id="2.7.13.3"/>
    </reaction>
</comment>
<dbReference type="EMBL" id="VYQF01000004">
    <property type="protein sequence ID" value="KAA9038220.1"/>
    <property type="molecule type" value="Genomic_DNA"/>
</dbReference>
<keyword evidence="3" id="KW-0597">Phosphoprotein</keyword>
<feature type="coiled-coil region" evidence="4">
    <location>
        <begin position="158"/>
        <end position="202"/>
    </location>
</feature>
<dbReference type="InterPro" id="IPR005467">
    <property type="entry name" value="His_kinase_dom"/>
</dbReference>
<dbReference type="InterPro" id="IPR004358">
    <property type="entry name" value="Sig_transdc_His_kin-like_C"/>
</dbReference>
<evidence type="ECO:0000256" key="1">
    <source>
        <dbReference type="ARBA" id="ARBA00000085"/>
    </source>
</evidence>
<dbReference type="InterPro" id="IPR003661">
    <property type="entry name" value="HisK_dim/P_dom"/>
</dbReference>
<keyword evidence="7" id="KW-1185">Reference proteome</keyword>
<dbReference type="InterPro" id="IPR036097">
    <property type="entry name" value="HisK_dim/P_sf"/>
</dbReference>
<dbReference type="EC" id="2.7.13.3" evidence="2"/>
<dbReference type="InterPro" id="IPR003594">
    <property type="entry name" value="HATPase_dom"/>
</dbReference>
<dbReference type="Gene3D" id="3.30.565.10">
    <property type="entry name" value="Histidine kinase-like ATPase, C-terminal domain"/>
    <property type="match status" value="1"/>
</dbReference>
<dbReference type="PANTHER" id="PTHR43065">
    <property type="entry name" value="SENSOR HISTIDINE KINASE"/>
    <property type="match status" value="1"/>
</dbReference>
<dbReference type="AlphaFoldDB" id="A0A5J5IGL4"/>
<accession>A0A5J5IGL4</accession>
<dbReference type="Pfam" id="PF02518">
    <property type="entry name" value="HATPase_c"/>
    <property type="match status" value="1"/>
</dbReference>
<comment type="caution">
    <text evidence="6">The sequence shown here is derived from an EMBL/GenBank/DDBJ whole genome shotgun (WGS) entry which is preliminary data.</text>
</comment>
<reference evidence="6 7" key="1">
    <citation type="submission" date="2019-09" db="EMBL/GenBank/DDBJ databases">
        <title>Draft genome sequence of Ginsengibacter sp. BR5-29.</title>
        <authorList>
            <person name="Im W.-T."/>
        </authorList>
    </citation>
    <scope>NUCLEOTIDE SEQUENCE [LARGE SCALE GENOMIC DNA]</scope>
    <source>
        <strain evidence="6 7">BR5-29</strain>
    </source>
</reference>
<dbReference type="SMART" id="SM00387">
    <property type="entry name" value="HATPase_c"/>
    <property type="match status" value="1"/>
</dbReference>
<evidence type="ECO:0000313" key="6">
    <source>
        <dbReference type="EMBL" id="KAA9038220.1"/>
    </source>
</evidence>
<dbReference type="Proteomes" id="UP000326903">
    <property type="component" value="Unassembled WGS sequence"/>
</dbReference>
<organism evidence="6 7">
    <name type="scientific">Ginsengibacter hankyongi</name>
    <dbReference type="NCBI Taxonomy" id="2607284"/>
    <lineage>
        <taxon>Bacteria</taxon>
        <taxon>Pseudomonadati</taxon>
        <taxon>Bacteroidota</taxon>
        <taxon>Chitinophagia</taxon>
        <taxon>Chitinophagales</taxon>
        <taxon>Chitinophagaceae</taxon>
        <taxon>Ginsengibacter</taxon>
    </lineage>
</organism>
<evidence type="ECO:0000256" key="3">
    <source>
        <dbReference type="ARBA" id="ARBA00022553"/>
    </source>
</evidence>
<proteinExistence type="predicted"/>
<gene>
    <name evidence="6" type="ORF">FW778_14570</name>
</gene>
<feature type="domain" description="Histidine kinase" evidence="5">
    <location>
        <begin position="211"/>
        <end position="454"/>
    </location>
</feature>
<dbReference type="Pfam" id="PF00512">
    <property type="entry name" value="HisKA"/>
    <property type="match status" value="1"/>
</dbReference>
<sequence length="454" mass="51260">MQKSNELAETAAVVFRQLINLGIAPNRLYIGVIRDDSGDIALWATDEDGSKVNTQFTGNIRKNITIQKMYDGWMEQKKSITIDMQGKELTDYFHYLSEDLKVPFKLGLSQKRRVQNIAYFAKGFIGMASPDPQPEETVFLLERFAAVFNLTYTRFNDLQIAEHHAEQVELDLIKLKEEKKRTEDALNELRAMQKQLIQSEKMASLGELTAGIAHEIQNPLNFVNNFSEVSKELLDEMKTELDNGNADDAKEIANDVIQNLEKINHHGKRADAIVKGMLQHSRVSTGVKEPTDINALADEYLRLSYHGLRAKDKSFNSEMQTDFDETLEKVNIIPQDIGRVLLNLYNNAFYAVQQKQKEAAEQRLATRYVPTVWVSTKKISDKVLLTVKDNGNGIPQKVVDKIFQPFFTTKPTGEGTGLGLSLSYDIVKAHGGEIKVNTIEGEFTEFVIQLPVSA</sequence>
<evidence type="ECO:0000256" key="4">
    <source>
        <dbReference type="SAM" id="Coils"/>
    </source>
</evidence>
<protein>
    <recommendedName>
        <fullName evidence="2">histidine kinase</fullName>
        <ecNumber evidence="2">2.7.13.3</ecNumber>
    </recommendedName>
</protein>
<dbReference type="GO" id="GO:0000155">
    <property type="term" value="F:phosphorelay sensor kinase activity"/>
    <property type="evidence" value="ECO:0007669"/>
    <property type="project" value="InterPro"/>
</dbReference>
<keyword evidence="4" id="KW-0175">Coiled coil</keyword>
<dbReference type="CDD" id="cd00082">
    <property type="entry name" value="HisKA"/>
    <property type="match status" value="1"/>
</dbReference>
<dbReference type="InterPro" id="IPR036890">
    <property type="entry name" value="HATPase_C_sf"/>
</dbReference>
<name>A0A5J5IGL4_9BACT</name>
<dbReference type="SUPFAM" id="SSF47384">
    <property type="entry name" value="Homodimeric domain of signal transducing histidine kinase"/>
    <property type="match status" value="1"/>
</dbReference>
<dbReference type="PROSITE" id="PS50109">
    <property type="entry name" value="HIS_KIN"/>
    <property type="match status" value="1"/>
</dbReference>
<dbReference type="Gene3D" id="1.10.287.130">
    <property type="match status" value="1"/>
</dbReference>